<dbReference type="AlphaFoldDB" id="A0A395IKS5"/>
<protein>
    <submittedName>
        <fullName evidence="2">Uncharacterized protein</fullName>
    </submittedName>
</protein>
<dbReference type="Proteomes" id="UP000249056">
    <property type="component" value="Unassembled WGS sequence"/>
</dbReference>
<reference evidence="2 3" key="1">
    <citation type="submission" date="2018-06" db="EMBL/GenBank/DDBJ databases">
        <title>Genome Sequence of the Brown Rot Fungal Pathogen Monilinia fructigena.</title>
        <authorList>
            <person name="Landi L."/>
            <person name="De Miccolis Angelini R.M."/>
            <person name="Pollastro S."/>
            <person name="Abate D."/>
            <person name="Faretra F."/>
            <person name="Romanazzi G."/>
        </authorList>
    </citation>
    <scope>NUCLEOTIDE SEQUENCE [LARGE SCALE GENOMIC DNA]</scope>
    <source>
        <strain evidence="2 3">Mfrg269</strain>
    </source>
</reference>
<organism evidence="2 3">
    <name type="scientific">Monilinia fructigena</name>
    <dbReference type="NCBI Taxonomy" id="38457"/>
    <lineage>
        <taxon>Eukaryota</taxon>
        <taxon>Fungi</taxon>
        <taxon>Dikarya</taxon>
        <taxon>Ascomycota</taxon>
        <taxon>Pezizomycotina</taxon>
        <taxon>Leotiomycetes</taxon>
        <taxon>Helotiales</taxon>
        <taxon>Sclerotiniaceae</taxon>
        <taxon>Monilinia</taxon>
    </lineage>
</organism>
<comment type="caution">
    <text evidence="2">The sequence shown here is derived from an EMBL/GenBank/DDBJ whole genome shotgun (WGS) entry which is preliminary data.</text>
</comment>
<evidence type="ECO:0000256" key="1">
    <source>
        <dbReference type="SAM" id="MobiDB-lite"/>
    </source>
</evidence>
<evidence type="ECO:0000313" key="3">
    <source>
        <dbReference type="Proteomes" id="UP000249056"/>
    </source>
</evidence>
<evidence type="ECO:0000313" key="2">
    <source>
        <dbReference type="EMBL" id="RAL60875.1"/>
    </source>
</evidence>
<dbReference type="EMBL" id="QKRW01000036">
    <property type="protein sequence ID" value="RAL60875.1"/>
    <property type="molecule type" value="Genomic_DNA"/>
</dbReference>
<sequence length="191" mass="21438">MEAYQGKSTRLEKQTWINSTCGHYQGTEAQSSWISKHRRDDLCVNYKAGYNEAFVASEKFYLVLYVVKTVPVTELVRRLEYGKKSLRTVDEYVKNILQSTSRSVDQVTVEPEGQWKLYSKPDAISSQPGDSSLGGKRPISEVIDLTSSGDEEEPATRPPPKRQYTSGPPVLNGGAPAFRPNFQKSLIERMG</sequence>
<name>A0A395IKS5_9HELO</name>
<keyword evidence="3" id="KW-1185">Reference proteome</keyword>
<proteinExistence type="predicted"/>
<accession>A0A395IKS5</accession>
<gene>
    <name evidence="2" type="ORF">DID88_010199</name>
</gene>
<feature type="region of interest" description="Disordered" evidence="1">
    <location>
        <begin position="120"/>
        <end position="191"/>
    </location>
</feature>
<dbReference type="OrthoDB" id="28127at2759"/>